<dbReference type="Gene3D" id="3.90.70.80">
    <property type="match status" value="1"/>
</dbReference>
<feature type="region of interest" description="Disordered" evidence="2">
    <location>
        <begin position="1"/>
        <end position="24"/>
    </location>
</feature>
<dbReference type="SUPFAM" id="SSF54001">
    <property type="entry name" value="Cysteine proteinases"/>
    <property type="match status" value="1"/>
</dbReference>
<evidence type="ECO:0000313" key="5">
    <source>
        <dbReference type="Proteomes" id="UP001153292"/>
    </source>
</evidence>
<dbReference type="InterPro" id="IPR050704">
    <property type="entry name" value="Peptidase_C85-like"/>
</dbReference>
<protein>
    <recommendedName>
        <fullName evidence="3">OTU domain-containing protein</fullName>
    </recommendedName>
</protein>
<dbReference type="CDD" id="cd22761">
    <property type="entry name" value="OTU_OTUD6"/>
    <property type="match status" value="1"/>
</dbReference>
<dbReference type="Proteomes" id="UP001153292">
    <property type="component" value="Chromosome 3"/>
</dbReference>
<evidence type="ECO:0000259" key="3">
    <source>
        <dbReference type="PROSITE" id="PS50802"/>
    </source>
</evidence>
<sequence>MDQLEENDNMETIESRHRKEKKELQAQIQALKKTAKNDKTKKKEILFVISKLEIEMDNRHKQELESLQKEDKIDSVDEQDSIEQEVAKLKVTKAQKRREKKNQLEKEREESIKLQEKENIHGPRNKEIQDIAQKLKPRKLNIFPIASDGDCLYNAVAHQLLLTRKESYSTEKLRNECASYIRQHKNDFLPFMSNPDTFEMLTDEEFEEYCDKICNSKLWGGQLEIRALSSSLKCPITVIQSTGPECIEQGTEFSGPSLVITYHRHMYRLGEHYNSTCLDEEDIE</sequence>
<feature type="compositionally biased region" description="Acidic residues" evidence="2">
    <location>
        <begin position="1"/>
        <end position="11"/>
    </location>
</feature>
<organism evidence="4 5">
    <name type="scientific">Chilo suppressalis</name>
    <name type="common">Asiatic rice borer moth</name>
    <dbReference type="NCBI Taxonomy" id="168631"/>
    <lineage>
        <taxon>Eukaryota</taxon>
        <taxon>Metazoa</taxon>
        <taxon>Ecdysozoa</taxon>
        <taxon>Arthropoda</taxon>
        <taxon>Hexapoda</taxon>
        <taxon>Insecta</taxon>
        <taxon>Pterygota</taxon>
        <taxon>Neoptera</taxon>
        <taxon>Endopterygota</taxon>
        <taxon>Lepidoptera</taxon>
        <taxon>Glossata</taxon>
        <taxon>Ditrysia</taxon>
        <taxon>Pyraloidea</taxon>
        <taxon>Crambidae</taxon>
        <taxon>Crambinae</taxon>
        <taxon>Chilo</taxon>
    </lineage>
</organism>
<feature type="region of interest" description="Disordered" evidence="2">
    <location>
        <begin position="92"/>
        <end position="126"/>
    </location>
</feature>
<evidence type="ECO:0000313" key="4">
    <source>
        <dbReference type="EMBL" id="CAH0404907.1"/>
    </source>
</evidence>
<dbReference type="PROSITE" id="PS50802">
    <property type="entry name" value="OTU"/>
    <property type="match status" value="1"/>
</dbReference>
<keyword evidence="5" id="KW-1185">Reference proteome</keyword>
<accession>A0ABN8BBQ7</accession>
<gene>
    <name evidence="4" type="ORF">CHILSU_LOCUS8256</name>
</gene>
<feature type="compositionally biased region" description="Basic and acidic residues" evidence="2">
    <location>
        <begin position="13"/>
        <end position="24"/>
    </location>
</feature>
<proteinExistence type="predicted"/>
<keyword evidence="1" id="KW-0378">Hydrolase</keyword>
<dbReference type="EMBL" id="OU963896">
    <property type="protein sequence ID" value="CAH0404907.1"/>
    <property type="molecule type" value="Genomic_DNA"/>
</dbReference>
<dbReference type="PANTHER" id="PTHR12419:SF10">
    <property type="entry name" value="DEUBIQUITINASE OTUD6B"/>
    <property type="match status" value="1"/>
</dbReference>
<evidence type="ECO:0000256" key="1">
    <source>
        <dbReference type="ARBA" id="ARBA00022801"/>
    </source>
</evidence>
<dbReference type="InterPro" id="IPR038765">
    <property type="entry name" value="Papain-like_cys_pep_sf"/>
</dbReference>
<evidence type="ECO:0000256" key="2">
    <source>
        <dbReference type="SAM" id="MobiDB-lite"/>
    </source>
</evidence>
<reference evidence="4" key="1">
    <citation type="submission" date="2021-12" db="EMBL/GenBank/DDBJ databases">
        <authorList>
            <person name="King R."/>
        </authorList>
    </citation>
    <scope>NUCLEOTIDE SEQUENCE</scope>
</reference>
<dbReference type="Pfam" id="PF02338">
    <property type="entry name" value="OTU"/>
    <property type="match status" value="1"/>
</dbReference>
<dbReference type="PANTHER" id="PTHR12419">
    <property type="entry name" value="OTU DOMAIN CONTAINING PROTEIN"/>
    <property type="match status" value="1"/>
</dbReference>
<dbReference type="InterPro" id="IPR003323">
    <property type="entry name" value="OTU_dom"/>
</dbReference>
<feature type="compositionally biased region" description="Basic and acidic residues" evidence="2">
    <location>
        <begin position="101"/>
        <end position="126"/>
    </location>
</feature>
<feature type="domain" description="OTU" evidence="3">
    <location>
        <begin position="140"/>
        <end position="279"/>
    </location>
</feature>
<name>A0ABN8BBQ7_CHISP</name>
<dbReference type="InterPro" id="IPR049772">
    <property type="entry name" value="OTU_OTUD6"/>
</dbReference>